<dbReference type="EMBL" id="CAJVPW010017164">
    <property type="protein sequence ID" value="CAG8675181.1"/>
    <property type="molecule type" value="Genomic_DNA"/>
</dbReference>
<accession>A0ACA9NUA0</accession>
<feature type="non-terminal residue" evidence="1">
    <location>
        <position position="91"/>
    </location>
</feature>
<comment type="caution">
    <text evidence="1">The sequence shown here is derived from an EMBL/GenBank/DDBJ whole genome shotgun (WGS) entry which is preliminary data.</text>
</comment>
<proteinExistence type="predicted"/>
<keyword evidence="2" id="KW-1185">Reference proteome</keyword>
<dbReference type="Proteomes" id="UP000789366">
    <property type="component" value="Unassembled WGS sequence"/>
</dbReference>
<protein>
    <submittedName>
        <fullName evidence="1">7081_t:CDS:1</fullName>
    </submittedName>
</protein>
<reference evidence="1" key="1">
    <citation type="submission" date="2021-06" db="EMBL/GenBank/DDBJ databases">
        <authorList>
            <person name="Kallberg Y."/>
            <person name="Tangrot J."/>
            <person name="Rosling A."/>
        </authorList>
    </citation>
    <scope>NUCLEOTIDE SEQUENCE</scope>
    <source>
        <strain evidence="1">28 12/20/2015</strain>
    </source>
</reference>
<feature type="non-terminal residue" evidence="1">
    <location>
        <position position="1"/>
    </location>
</feature>
<gene>
    <name evidence="1" type="ORF">SPELUC_LOCUS9868</name>
</gene>
<organism evidence="1 2">
    <name type="scientific">Cetraspora pellucida</name>
    <dbReference type="NCBI Taxonomy" id="1433469"/>
    <lineage>
        <taxon>Eukaryota</taxon>
        <taxon>Fungi</taxon>
        <taxon>Fungi incertae sedis</taxon>
        <taxon>Mucoromycota</taxon>
        <taxon>Glomeromycotina</taxon>
        <taxon>Glomeromycetes</taxon>
        <taxon>Diversisporales</taxon>
        <taxon>Gigasporaceae</taxon>
        <taxon>Cetraspora</taxon>
    </lineage>
</organism>
<evidence type="ECO:0000313" key="1">
    <source>
        <dbReference type="EMBL" id="CAG8675181.1"/>
    </source>
</evidence>
<name>A0ACA9NUA0_9GLOM</name>
<sequence>DGLWNSDNAHTYADRKMELNFFDKGIISRSGGSLRRSWSAIRKQKRDIEQMVTLNEAYSIIHLCAGEVLSRGLGEENLFSPVDNEDNPDEV</sequence>
<evidence type="ECO:0000313" key="2">
    <source>
        <dbReference type="Proteomes" id="UP000789366"/>
    </source>
</evidence>